<proteinExistence type="predicted"/>
<dbReference type="AlphaFoldDB" id="A0A0V0RUU8"/>
<dbReference type="EMBL" id="JYDL01000075">
    <property type="protein sequence ID" value="KRX18285.1"/>
    <property type="molecule type" value="Genomic_DNA"/>
</dbReference>
<protein>
    <submittedName>
        <fullName evidence="1">Uncharacterized protein</fullName>
    </submittedName>
</protein>
<reference evidence="1 2" key="1">
    <citation type="submission" date="2015-01" db="EMBL/GenBank/DDBJ databases">
        <title>Evolution of Trichinella species and genotypes.</title>
        <authorList>
            <person name="Korhonen P.K."/>
            <person name="Edoardo P."/>
            <person name="Giuseppe L.R."/>
            <person name="Gasser R.B."/>
        </authorList>
    </citation>
    <scope>NUCLEOTIDE SEQUENCE [LARGE SCALE GENOMIC DNA]</scope>
    <source>
        <strain evidence="1">ISS37</strain>
    </source>
</reference>
<accession>A0A0V0RUU8</accession>
<dbReference type="OrthoDB" id="10521336at2759"/>
<evidence type="ECO:0000313" key="1">
    <source>
        <dbReference type="EMBL" id="KRX18285.1"/>
    </source>
</evidence>
<evidence type="ECO:0000313" key="2">
    <source>
        <dbReference type="Proteomes" id="UP000054630"/>
    </source>
</evidence>
<comment type="caution">
    <text evidence="1">The sequence shown here is derived from an EMBL/GenBank/DDBJ whole genome shotgun (WGS) entry which is preliminary data.</text>
</comment>
<name>A0A0V0RUU8_9BILA</name>
<gene>
    <name evidence="1" type="ORF">T07_8250</name>
</gene>
<keyword evidence="2" id="KW-1185">Reference proteome</keyword>
<dbReference type="Proteomes" id="UP000054630">
    <property type="component" value="Unassembled WGS sequence"/>
</dbReference>
<sequence>MRLTDLAKGNWRPSVRTAVEKFASSGSACLLRRKGNNAALFSRGACKSRPAETVVENKDGDMMAVSTLTSFILYWLTRHQSSVGIALSLLIAVLTKHDTK</sequence>
<organism evidence="1 2">
    <name type="scientific">Trichinella nelsoni</name>
    <dbReference type="NCBI Taxonomy" id="6336"/>
    <lineage>
        <taxon>Eukaryota</taxon>
        <taxon>Metazoa</taxon>
        <taxon>Ecdysozoa</taxon>
        <taxon>Nematoda</taxon>
        <taxon>Enoplea</taxon>
        <taxon>Dorylaimia</taxon>
        <taxon>Trichinellida</taxon>
        <taxon>Trichinellidae</taxon>
        <taxon>Trichinella</taxon>
    </lineage>
</organism>